<evidence type="ECO:0000313" key="2">
    <source>
        <dbReference type="Proteomes" id="UP001623558"/>
    </source>
</evidence>
<evidence type="ECO:0000313" key="1">
    <source>
        <dbReference type="EMBL" id="MFL0162561.1"/>
    </source>
</evidence>
<protein>
    <submittedName>
        <fullName evidence="1">Uncharacterized protein</fullName>
    </submittedName>
</protein>
<keyword evidence="2" id="KW-1185">Reference proteome</keyword>
<proteinExistence type="predicted"/>
<sequence>MKKKVLLNDDTNSPDLKKWESPKLEKWNTEEIIDLNPLKFLLDSDHMLGY</sequence>
<organism evidence="1 2">
    <name type="scientific">Aquirufa salirivi</name>
    <dbReference type="NCBI Taxonomy" id="3104729"/>
    <lineage>
        <taxon>Bacteria</taxon>
        <taxon>Pseudomonadati</taxon>
        <taxon>Bacteroidota</taxon>
        <taxon>Cytophagia</taxon>
        <taxon>Cytophagales</taxon>
        <taxon>Flectobacillaceae</taxon>
        <taxon>Aquirufa</taxon>
    </lineage>
</organism>
<dbReference type="RefSeq" id="WP_406751405.1">
    <property type="nucleotide sequence ID" value="NZ_JBEWZH010000006.1"/>
</dbReference>
<gene>
    <name evidence="1" type="ORF">U0R11_09190</name>
</gene>
<comment type="caution">
    <text evidence="1">The sequence shown here is derived from an EMBL/GenBank/DDBJ whole genome shotgun (WGS) entry which is preliminary data.</text>
</comment>
<reference evidence="1 2" key="1">
    <citation type="submission" date="2024-07" db="EMBL/GenBank/DDBJ databases">
        <authorList>
            <person name="Pitt A."/>
            <person name="Hahn M.W."/>
        </authorList>
    </citation>
    <scope>NUCLEOTIDE SEQUENCE [LARGE SCALE GENOMIC DNA]</scope>
    <source>
        <strain evidence="1 2">1-SAACH-A3</strain>
    </source>
</reference>
<name>A0ABW8RUZ7_9BACT</name>
<dbReference type="EMBL" id="JBEWZH010000006">
    <property type="protein sequence ID" value="MFL0162561.1"/>
    <property type="molecule type" value="Genomic_DNA"/>
</dbReference>
<accession>A0ABW8RUZ7</accession>
<dbReference type="Proteomes" id="UP001623558">
    <property type="component" value="Unassembled WGS sequence"/>
</dbReference>